<organism evidence="2">
    <name type="scientific">Serratia marcescens</name>
    <dbReference type="NCBI Taxonomy" id="615"/>
    <lineage>
        <taxon>Bacteria</taxon>
        <taxon>Pseudomonadati</taxon>
        <taxon>Pseudomonadota</taxon>
        <taxon>Gammaproteobacteria</taxon>
        <taxon>Enterobacterales</taxon>
        <taxon>Yersiniaceae</taxon>
        <taxon>Serratia</taxon>
    </lineage>
</organism>
<evidence type="ECO:0000313" key="2">
    <source>
        <dbReference type="EMBL" id="SAY43925.1"/>
    </source>
</evidence>
<proteinExistence type="predicted"/>
<protein>
    <submittedName>
        <fullName evidence="2">Uncharacterized protein</fullName>
    </submittedName>
</protein>
<keyword evidence="1" id="KW-0812">Transmembrane</keyword>
<dbReference type="EMBL" id="LT575490">
    <property type="protein sequence ID" value="SAY43925.1"/>
    <property type="molecule type" value="Genomic_DNA"/>
</dbReference>
<name>A0A1C3HFX8_SERMA</name>
<evidence type="ECO:0000256" key="1">
    <source>
        <dbReference type="SAM" id="Phobius"/>
    </source>
</evidence>
<feature type="transmembrane region" description="Helical" evidence="1">
    <location>
        <begin position="6"/>
        <end position="27"/>
    </location>
</feature>
<accession>A0A1C3HFX8</accession>
<sequence>MANKIMLIMVINLFVALALAVFNVIYIQKKMDIRYPSDATPFQVAEKAQARILSMRQTTVFLNNNPVVAFTLEITAKRRQFTLTDHREVVLYVAMSRYQENRIYSVLVGENENDVMFEKDSFGYPILFHHAS</sequence>
<keyword evidence="1" id="KW-1133">Transmembrane helix</keyword>
<keyword evidence="1" id="KW-0472">Membrane</keyword>
<gene>
    <name evidence="2" type="ORF">PWN146_02618</name>
</gene>
<dbReference type="AlphaFoldDB" id="A0A1C3HFX8"/>
<dbReference type="RefSeq" id="WP_421115084.1">
    <property type="nucleotide sequence ID" value="NZ_JBAJVJ010000003.1"/>
</dbReference>
<reference evidence="2" key="1">
    <citation type="submission" date="2016-05" db="EMBL/GenBank/DDBJ databases">
        <authorList>
            <person name="Cock P.J.A."/>
            <person name="Cock P.J.A."/>
        </authorList>
    </citation>
    <scope>NUCLEOTIDE SEQUENCE</scope>
    <source>
        <strain evidence="2">PWN146_assembly</strain>
    </source>
</reference>